<evidence type="ECO:0000313" key="3">
    <source>
        <dbReference type="Proteomes" id="UP000226192"/>
    </source>
</evidence>
<dbReference type="GO" id="GO:0015937">
    <property type="term" value="P:coenzyme A biosynthetic process"/>
    <property type="evidence" value="ECO:0007669"/>
    <property type="project" value="TreeGrafter"/>
</dbReference>
<proteinExistence type="predicted"/>
<dbReference type="OrthoDB" id="330671at2759"/>
<dbReference type="AlphaFoldDB" id="A0A2C5XJH1"/>
<feature type="region of interest" description="Disordered" evidence="1">
    <location>
        <begin position="191"/>
        <end position="213"/>
    </location>
</feature>
<dbReference type="PANTHER" id="PTHR10695">
    <property type="entry name" value="DEPHOSPHO-COA KINASE-RELATED"/>
    <property type="match status" value="1"/>
</dbReference>
<accession>A0A2C5XJH1</accession>
<dbReference type="PANTHER" id="PTHR10695:SF46">
    <property type="entry name" value="BIFUNCTIONAL COENZYME A SYNTHASE-RELATED"/>
    <property type="match status" value="1"/>
</dbReference>
<dbReference type="InterPro" id="IPR014729">
    <property type="entry name" value="Rossmann-like_a/b/a_fold"/>
</dbReference>
<dbReference type="Proteomes" id="UP000226192">
    <property type="component" value="Unassembled WGS sequence"/>
</dbReference>
<evidence type="ECO:0000256" key="1">
    <source>
        <dbReference type="SAM" id="MobiDB-lite"/>
    </source>
</evidence>
<protein>
    <submittedName>
        <fullName evidence="2">Uncharacterized protein</fullName>
    </submittedName>
</protein>
<name>A0A2C5XJH1_9HYPO</name>
<keyword evidence="3" id="KW-1185">Reference proteome</keyword>
<dbReference type="GO" id="GO:0004140">
    <property type="term" value="F:dephospho-CoA kinase activity"/>
    <property type="evidence" value="ECO:0007669"/>
    <property type="project" value="TreeGrafter"/>
</dbReference>
<dbReference type="STRING" id="1399860.A0A2C5XJH1"/>
<dbReference type="Gene3D" id="3.40.50.620">
    <property type="entry name" value="HUPs"/>
    <property type="match status" value="1"/>
</dbReference>
<evidence type="ECO:0000313" key="2">
    <source>
        <dbReference type="EMBL" id="PHH64868.1"/>
    </source>
</evidence>
<organism evidence="2 3">
    <name type="scientific">Ophiocordyceps australis</name>
    <dbReference type="NCBI Taxonomy" id="1399860"/>
    <lineage>
        <taxon>Eukaryota</taxon>
        <taxon>Fungi</taxon>
        <taxon>Dikarya</taxon>
        <taxon>Ascomycota</taxon>
        <taxon>Pezizomycotina</taxon>
        <taxon>Sordariomycetes</taxon>
        <taxon>Hypocreomycetidae</taxon>
        <taxon>Hypocreales</taxon>
        <taxon>Ophiocordycipitaceae</taxon>
        <taxon>Ophiocordyceps</taxon>
    </lineage>
</organism>
<gene>
    <name evidence="2" type="ORF">CDD81_3725</name>
</gene>
<sequence length="213" mass="23439">MLLRLPLLGDVQQTPCCTLIVGISGDELLVKKQFADELQPWDMRARYVIDFLATVLDANASMAPIKMADKTIETSTYCQPSIDSNSEQPNGSSPPELRAIFRNGTVLVRCANIRDTYGPTVAEEHIDAIVVSAETRVGALAINDRRKHRGWHGLYVFEIDVLDAVSDQGDGHDQGVKSTAENIATNPFASKISSTEIRKRKAEARRQRVASSN</sequence>
<dbReference type="EMBL" id="NJET01000024">
    <property type="protein sequence ID" value="PHH64868.1"/>
    <property type="molecule type" value="Genomic_DNA"/>
</dbReference>
<reference evidence="2 3" key="1">
    <citation type="submission" date="2017-06" db="EMBL/GenBank/DDBJ databases">
        <title>Ant-infecting Ophiocordyceps genomes reveal a high diversity of potential behavioral manipulation genes and a possible major role for enterotoxins.</title>
        <authorList>
            <person name="De Bekker C."/>
            <person name="Evans H.C."/>
            <person name="Brachmann A."/>
            <person name="Hughes D.P."/>
        </authorList>
    </citation>
    <scope>NUCLEOTIDE SEQUENCE [LARGE SCALE GENOMIC DNA]</scope>
    <source>
        <strain evidence="2 3">Map64</strain>
    </source>
</reference>
<dbReference type="SUPFAM" id="SSF52374">
    <property type="entry name" value="Nucleotidylyl transferase"/>
    <property type="match status" value="1"/>
</dbReference>
<comment type="caution">
    <text evidence="2">The sequence shown here is derived from an EMBL/GenBank/DDBJ whole genome shotgun (WGS) entry which is preliminary data.</text>
</comment>